<comment type="similarity">
    <text evidence="4">Belongs to the GbsR family.</text>
</comment>
<dbReference type="Pfam" id="PF12802">
    <property type="entry name" value="MarR_2"/>
    <property type="match status" value="1"/>
</dbReference>
<dbReference type="PANTHER" id="PTHR38465:SF1">
    <property type="entry name" value="HTH-TYPE TRANSCRIPTIONAL REGULATOR MJ1563-RELATED"/>
    <property type="match status" value="1"/>
</dbReference>
<dbReference type="PANTHER" id="PTHR38465">
    <property type="entry name" value="HTH-TYPE TRANSCRIPTIONAL REGULATOR MJ1563-RELATED"/>
    <property type="match status" value="1"/>
</dbReference>
<evidence type="ECO:0000256" key="1">
    <source>
        <dbReference type="ARBA" id="ARBA00023015"/>
    </source>
</evidence>
<dbReference type="RefSeq" id="WP_216062874.1">
    <property type="nucleotide sequence ID" value="NZ_JAHKPP010000006.1"/>
</dbReference>
<proteinExistence type="inferred from homology"/>
<sequence>MDIPPLSAKTESFVHHFGEMGSRWGFNRTVGQMLALMVIHPTPLNADQISRLLGVSRGNVSMGIKELQSWRLIKTQNQAGDRKDYFVAAGSIWDLARTVFEERSRREIAPTLSLLRSQLLEPPQDENDKLSYQKMEEIHDILELVTEWSNSLNSLKLEQIQSLMKLGSGISKALEFKDKIVGKGTSE</sequence>
<evidence type="ECO:0000256" key="3">
    <source>
        <dbReference type="ARBA" id="ARBA00023163"/>
    </source>
</evidence>
<keyword evidence="3 4" id="KW-0804">Transcription</keyword>
<reference evidence="6" key="1">
    <citation type="submission" date="2023-07" db="EMBL/GenBank/DDBJ databases">
        <title>Genome content predicts the carbon catabolic preferences of heterotrophic bacteria.</title>
        <authorList>
            <person name="Gralka M."/>
        </authorList>
    </citation>
    <scope>NUCLEOTIDE SEQUENCE</scope>
    <source>
        <strain evidence="6">I3M17_2</strain>
    </source>
</reference>
<evidence type="ECO:0000259" key="5">
    <source>
        <dbReference type="Pfam" id="PF12802"/>
    </source>
</evidence>
<gene>
    <name evidence="6" type="ORF">Q4521_10680</name>
</gene>
<organism evidence="6 7">
    <name type="scientific">Saccharophagus degradans</name>
    <dbReference type="NCBI Taxonomy" id="86304"/>
    <lineage>
        <taxon>Bacteria</taxon>
        <taxon>Pseudomonadati</taxon>
        <taxon>Pseudomonadota</taxon>
        <taxon>Gammaproteobacteria</taxon>
        <taxon>Cellvibrionales</taxon>
        <taxon>Cellvibrionaceae</taxon>
        <taxon>Saccharophagus</taxon>
    </lineage>
</organism>
<dbReference type="AlphaFoldDB" id="A0AAW7X5W6"/>
<dbReference type="GO" id="GO:0003700">
    <property type="term" value="F:DNA-binding transcription factor activity"/>
    <property type="evidence" value="ECO:0007669"/>
    <property type="project" value="InterPro"/>
</dbReference>
<name>A0AAW7X5W6_9GAMM</name>
<accession>A0AAW7X5W6</accession>
<comment type="caution">
    <text evidence="6">The sequence shown here is derived from an EMBL/GenBank/DDBJ whole genome shotgun (WGS) entry which is preliminary data.</text>
</comment>
<dbReference type="InterPro" id="IPR026282">
    <property type="entry name" value="MJ1563"/>
</dbReference>
<feature type="domain" description="HTH marR-type" evidence="5">
    <location>
        <begin position="25"/>
        <end position="83"/>
    </location>
</feature>
<evidence type="ECO:0000256" key="4">
    <source>
        <dbReference type="PIRNR" id="PIRNR006707"/>
    </source>
</evidence>
<evidence type="ECO:0000313" key="7">
    <source>
        <dbReference type="Proteomes" id="UP001169760"/>
    </source>
</evidence>
<protein>
    <recommendedName>
        <fullName evidence="4">HTH-type transcriptional regulator</fullName>
    </recommendedName>
</protein>
<keyword evidence="2 4" id="KW-0238">DNA-binding</keyword>
<keyword evidence="1 4" id="KW-0805">Transcription regulation</keyword>
<dbReference type="InterPro" id="IPR000835">
    <property type="entry name" value="HTH_MarR-typ"/>
</dbReference>
<evidence type="ECO:0000313" key="6">
    <source>
        <dbReference type="EMBL" id="MDO6422939.1"/>
    </source>
</evidence>
<dbReference type="GO" id="GO:0003677">
    <property type="term" value="F:DNA binding"/>
    <property type="evidence" value="ECO:0007669"/>
    <property type="project" value="UniProtKB-KW"/>
</dbReference>
<dbReference type="EMBL" id="JAUOPB010000007">
    <property type="protein sequence ID" value="MDO6422939.1"/>
    <property type="molecule type" value="Genomic_DNA"/>
</dbReference>
<dbReference type="PIRSF" id="PIRSF006707">
    <property type="entry name" value="MJ1563"/>
    <property type="match status" value="1"/>
</dbReference>
<dbReference type="InterPro" id="IPR052362">
    <property type="entry name" value="HTH-GbsR_regulator"/>
</dbReference>
<evidence type="ECO:0000256" key="2">
    <source>
        <dbReference type="ARBA" id="ARBA00023125"/>
    </source>
</evidence>
<dbReference type="Proteomes" id="UP001169760">
    <property type="component" value="Unassembled WGS sequence"/>
</dbReference>